<sequence>MLPLALVLAAGPLQVLPSPIAPAAPQVRAVSQSGTNCSTTAETELVAKRVAAACDHRVEVTAQRTETTLVYANPNGTMTAEAALKPQRVRRPDGSWVPTDATLTRASDGAVIPVASFLPIRFSGGGTGPLARISKGDKELSITWSGGPLPAPRLDGASAIYPNVFPDVDLRVTADVDAFSEILVVKTRKAAANPAVRRVRFATATKGITLATDPRTGALVAKAGSNVVFSGATPMMWDSTAAVATVAESRTANRPPEQVTSSAEGGAAADRHGLPDRRSAMRTELAAGRLTVLADTALLDDPATVYPVMIDPSVAGGAFHWAMLWKEYGNTSYYDVGCVNCNSQEEQSGLIRVGYQNFSGVSTIRSFFEMDTRSIVGKQVLAARFSMTQSWSGSYCGGPSYPTLLYATDPLYSGITWNSAWNMNYYGAMGANSETRFYNSGSCPQGRVEWNAWDSAAYAASTGLGSMTMALVAEQEWDRNSWRRYQLDPFLSVDYNSYPGTPDDLRTASTAQETGAACVTGSGRPYVRSLTPVLKAHVTDPDSDVLRATATLRVWNPATGAFVADSTIEASNAPANSVAQFTTRTLTNGSTYSWHVQTNDTHADSPATAECEFTVDTTRPAAPQTISSTAYPADGSFHGGVGRTGSFTITPGTGDSADLAAYVWALTPLTTPPTDGTRTISPLAADHSATLLLTPTIGGLNTLRVWSVDKAGNITTTAAPKEYQFLVGDPTEPDGSWTGGDAAGAAQLADDAGSHPAAATGVVFGVPGRLLEGPTAARFNGTSSQAVTTGPVIDTSGSFSIAAWVRPTAAGGNRGVVSIDGLHTSVIRLGSTGTTWWVKGANADVASPLLSGPTNGTVRLNTWTHLAATYDASTAMLTLYVNGEAGGSTSWYPPAAATGSLAVGRAKTADAAAEYFAGDLAEVRVWDRKLQAAEVGASVATLVGSWSLDGNGSDDLGLHDTSAGPGVTWGPDRFGTPGSAVVLSNAAGSYLTASGPVIRTDQSFTVSFWAYLPSPQNAPAAFSVAGNRFSAFELFTTSSGRWYFTRYAADQDNPTSSSMWATGPIGQWTHVVAVYNATAAKSSLYINGVRTSATSTLAGWASSLPLMIGTSTVNGSRLGNFPGSIDDVQVYQGAMPPSQAAAL</sequence>
<evidence type="ECO:0000256" key="6">
    <source>
        <dbReference type="SAM" id="MobiDB-lite"/>
    </source>
</evidence>
<feature type="compositionally biased region" description="Polar residues" evidence="6">
    <location>
        <begin position="248"/>
        <end position="263"/>
    </location>
</feature>
<dbReference type="InterPro" id="IPR051360">
    <property type="entry name" value="Neuronal_Pentraxin_Related"/>
</dbReference>
<keyword evidence="4" id="KW-0106">Calcium</keyword>
<keyword evidence="5" id="KW-1015">Disulfide bond</keyword>
<dbReference type="Pfam" id="PF13385">
    <property type="entry name" value="Laminin_G_3"/>
    <property type="match status" value="2"/>
</dbReference>
<dbReference type="EMBL" id="JACHMN010000002">
    <property type="protein sequence ID" value="MBB5868279.1"/>
    <property type="molecule type" value="Genomic_DNA"/>
</dbReference>
<evidence type="ECO:0000313" key="9">
    <source>
        <dbReference type="EMBL" id="MBB5868279.1"/>
    </source>
</evidence>
<feature type="chain" id="PRO_5032339644" description="LamG-like jellyroll fold domain-containing protein" evidence="7">
    <location>
        <begin position="24"/>
        <end position="1143"/>
    </location>
</feature>
<evidence type="ECO:0000256" key="3">
    <source>
        <dbReference type="ARBA" id="ARBA00022729"/>
    </source>
</evidence>
<evidence type="ECO:0000256" key="5">
    <source>
        <dbReference type="ARBA" id="ARBA00023157"/>
    </source>
</evidence>
<feature type="signal peptide" evidence="7">
    <location>
        <begin position="1"/>
        <end position="23"/>
    </location>
</feature>
<dbReference type="Gene3D" id="2.60.120.200">
    <property type="match status" value="2"/>
</dbReference>
<dbReference type="AlphaFoldDB" id="A0A841BM57"/>
<dbReference type="SUPFAM" id="SSF49899">
    <property type="entry name" value="Concanavalin A-like lectins/glucanases"/>
    <property type="match status" value="2"/>
</dbReference>
<reference evidence="9 10" key="1">
    <citation type="submission" date="2020-08" db="EMBL/GenBank/DDBJ databases">
        <title>Sequencing the genomes of 1000 actinobacteria strains.</title>
        <authorList>
            <person name="Klenk H.-P."/>
        </authorList>
    </citation>
    <scope>NUCLEOTIDE SEQUENCE [LARGE SCALE GENOMIC DNA]</scope>
    <source>
        <strain evidence="9 10">DSM 45362</strain>
    </source>
</reference>
<keyword evidence="2" id="KW-0479">Metal-binding</keyword>
<dbReference type="GO" id="GO:0046872">
    <property type="term" value="F:metal ion binding"/>
    <property type="evidence" value="ECO:0007669"/>
    <property type="project" value="UniProtKB-KW"/>
</dbReference>
<accession>A0A841BM57</accession>
<name>A0A841BM57_9ACTN</name>
<dbReference type="RefSeq" id="WP_184834092.1">
    <property type="nucleotide sequence ID" value="NZ_JACHMN010000002.1"/>
</dbReference>
<proteinExistence type="predicted"/>
<organism evidence="9 10">
    <name type="scientific">Allocatelliglobosispora scoriae</name>
    <dbReference type="NCBI Taxonomy" id="643052"/>
    <lineage>
        <taxon>Bacteria</taxon>
        <taxon>Bacillati</taxon>
        <taxon>Actinomycetota</taxon>
        <taxon>Actinomycetes</taxon>
        <taxon>Micromonosporales</taxon>
        <taxon>Micromonosporaceae</taxon>
        <taxon>Allocatelliglobosispora</taxon>
    </lineage>
</organism>
<evidence type="ECO:0000256" key="1">
    <source>
        <dbReference type="ARBA" id="ARBA00001913"/>
    </source>
</evidence>
<protein>
    <recommendedName>
        <fullName evidence="8">LamG-like jellyroll fold domain-containing protein</fullName>
    </recommendedName>
</protein>
<feature type="region of interest" description="Disordered" evidence="6">
    <location>
        <begin position="248"/>
        <end position="275"/>
    </location>
</feature>
<gene>
    <name evidence="9" type="ORF">F4553_001658</name>
</gene>
<feature type="domain" description="LamG-like jellyroll fold" evidence="8">
    <location>
        <begin position="797"/>
        <end position="933"/>
    </location>
</feature>
<dbReference type="SMART" id="SM00560">
    <property type="entry name" value="LamGL"/>
    <property type="match status" value="2"/>
</dbReference>
<comment type="caution">
    <text evidence="9">The sequence shown here is derived from an EMBL/GenBank/DDBJ whole genome shotgun (WGS) entry which is preliminary data.</text>
</comment>
<dbReference type="PANTHER" id="PTHR19277">
    <property type="entry name" value="PENTRAXIN"/>
    <property type="match status" value="1"/>
</dbReference>
<evidence type="ECO:0000256" key="7">
    <source>
        <dbReference type="SAM" id="SignalP"/>
    </source>
</evidence>
<feature type="domain" description="LamG-like jellyroll fold" evidence="8">
    <location>
        <begin position="1002"/>
        <end position="1138"/>
    </location>
</feature>
<dbReference type="Proteomes" id="UP000587527">
    <property type="component" value="Unassembled WGS sequence"/>
</dbReference>
<dbReference type="InterPro" id="IPR006558">
    <property type="entry name" value="LamG-like"/>
</dbReference>
<comment type="cofactor">
    <cofactor evidence="1">
        <name>Ca(2+)</name>
        <dbReference type="ChEBI" id="CHEBI:29108"/>
    </cofactor>
</comment>
<dbReference type="InterPro" id="IPR013320">
    <property type="entry name" value="ConA-like_dom_sf"/>
</dbReference>
<evidence type="ECO:0000259" key="8">
    <source>
        <dbReference type="SMART" id="SM00560"/>
    </source>
</evidence>
<evidence type="ECO:0000313" key="10">
    <source>
        <dbReference type="Proteomes" id="UP000587527"/>
    </source>
</evidence>
<evidence type="ECO:0000256" key="4">
    <source>
        <dbReference type="ARBA" id="ARBA00022837"/>
    </source>
</evidence>
<dbReference type="PANTHER" id="PTHR19277:SF125">
    <property type="entry name" value="B6"/>
    <property type="match status" value="1"/>
</dbReference>
<evidence type="ECO:0000256" key="2">
    <source>
        <dbReference type="ARBA" id="ARBA00022723"/>
    </source>
</evidence>
<keyword evidence="10" id="KW-1185">Reference proteome</keyword>
<keyword evidence="3 7" id="KW-0732">Signal</keyword>